<dbReference type="InterPro" id="IPR009057">
    <property type="entry name" value="Homeodomain-like_sf"/>
</dbReference>
<sequence length="1428" mass="156836">MGLWGRGRDNGLACSLKCAPSSGSLSAGGSFGPQSSLASVESSRELDTTATILANRQDESEQSRKKLIEQSREFKKNTPEVRRKSIPIDALGKRSKEAEAAFLNVYKRLIDVPDPVPALDLGQQLQLKVQRMHDIETENQKLRETLEEYNKEFAEVKNQEVTIKALKEKIREYEQTLKNQAENIALEKEQKLQNDFAEKERKLQETQMSTASKLEEAEHKVQALQTALEKTRTELFDLKTKYDEETTAKAEVAQREAETLREQLSSANKSLQLATQIQKAPDVAIEVLTRSSLEVELAAKEREIAQLVEDVQRLQGSLTKLRENSSSQISQLEQQLTAKNSTLKQLEEKLKGQADYEEVKKELNILKSMEFAPSESSGAQDASKPLEVLLLEKNRSLQSENATLRITNSDLSGPYSTNSISSQSPLQQSPDVNGMAPSPSQSESAGSISEGEEIDTAEIARQVKEQLIKHNIGQRIFGHYVLGLSQGSVSEILARPKPWNKLTVRGKEPFHKMKQFLSDEQNILALRSIQGRQRENPGQNLNRLFQEVPKRRNGAEGNITTRIRTAESGSDEAIKSILEQAKRELQVQKTAEPAQPPSASSSGNSDDAIRSILQQARREMEAQQAALEPALKTPPLSQADISILSPKLVSTPAMSSVSSYSPLAISLKKHSSVTDSSISALQNLSGLKKEPQEAPVLELHGISDSAQGMLRHVKNELGRGGVWKDHWWNTVQHERRNAALPEDIKVEEASGGKEKVSNQTRPDRSQLQGPSSSEYWKEWPNAESPYSQSSELSMTGASRSETPQNSPLPSSPIVSLSKPSKPSVPPLTPEQYEIYMYQEVDTIELTRQVKEKLAKNGICQRIFGEKVLGLSQGSVSDMLSRPKPWSKLTQKGREPFIRMQLWLNGELGQCVLPAQGQQQGQVLHSVTSLQDSLQQGCASSESTPKTSASCSPAPESPMSSSESVKSLTELVQQPCPAIETSKDGKSQESSEPPASESQSTTPLPLSGHSALSIQELVAMSPELDTYGITKRVKEVLTDNNLGQRLFGETILGLTQGSVSDLLARPKPWHKLSLKGREPFVRMQLWLNDPNNVEKLMDMKRMEKKAYMKRRHSSVSDSQSCESSSAGIDYSQGASPQPQHQLKKPRVVLAPEEKEALKRAYQQKPYPSPKTIEELATQLNLKTSTVINWFHNYRSRIRRELFIEEIQAGSQSQAGSSDSPSARSSRAAHSSEGDSCDGVDAEGPPEGKPSGPEADEFSNAAAKSQGGPAEAAFEAGEEALRGARPSERAEPESLEDTDDEGRPRAAPRQSSPPAPQQRQGDALETLPNSATEGDASTSAASTSVLTGESSYKSKESSEKISSVPSTSSTPGAGSQKSNSLQSLFGFSEAASSRNTRDSSLRKKKAANLNNIIHRLEKAASREEAVEWEF</sequence>
<organism evidence="18 19">
    <name type="scientific">Junco hyemalis</name>
    <name type="common">Dark-eyed junco</name>
    <dbReference type="NCBI Taxonomy" id="40217"/>
    <lineage>
        <taxon>Eukaryota</taxon>
        <taxon>Metazoa</taxon>
        <taxon>Chordata</taxon>
        <taxon>Craniata</taxon>
        <taxon>Vertebrata</taxon>
        <taxon>Euteleostomi</taxon>
        <taxon>Archelosauria</taxon>
        <taxon>Archosauria</taxon>
        <taxon>Dinosauria</taxon>
        <taxon>Saurischia</taxon>
        <taxon>Theropoda</taxon>
        <taxon>Coelurosauria</taxon>
        <taxon>Aves</taxon>
        <taxon>Neognathae</taxon>
        <taxon>Neoaves</taxon>
        <taxon>Telluraves</taxon>
        <taxon>Australaves</taxon>
        <taxon>Passeriformes</taxon>
        <taxon>Passerellidae</taxon>
        <taxon>Junco</taxon>
    </lineage>
</organism>
<keyword evidence="6 14" id="KW-0175">Coiled coil</keyword>
<evidence type="ECO:0000259" key="16">
    <source>
        <dbReference type="PROSITE" id="PS50071"/>
    </source>
</evidence>
<evidence type="ECO:0000256" key="15">
    <source>
        <dbReference type="SAM" id="MobiDB-lite"/>
    </source>
</evidence>
<dbReference type="GO" id="GO:0000981">
    <property type="term" value="F:DNA-binding transcription factor activity, RNA polymerase II-specific"/>
    <property type="evidence" value="ECO:0007669"/>
    <property type="project" value="InterPro"/>
</dbReference>
<dbReference type="InterPro" id="IPR003350">
    <property type="entry name" value="CUT_dom"/>
</dbReference>
<evidence type="ECO:0000256" key="6">
    <source>
        <dbReference type="ARBA" id="ARBA00023054"/>
    </source>
</evidence>
<dbReference type="GO" id="GO:0000977">
    <property type="term" value="F:RNA polymerase II transcription regulatory region sequence-specific DNA binding"/>
    <property type="evidence" value="ECO:0007669"/>
    <property type="project" value="TreeGrafter"/>
</dbReference>
<dbReference type="PROSITE" id="PS51042">
    <property type="entry name" value="CUT"/>
    <property type="match status" value="3"/>
</dbReference>
<comment type="similarity">
    <text evidence="2 13">Belongs to the CUT homeobox family.</text>
</comment>
<feature type="compositionally biased region" description="Basic and acidic residues" evidence="15">
    <location>
        <begin position="739"/>
        <end position="764"/>
    </location>
</feature>
<evidence type="ECO:0000256" key="2">
    <source>
        <dbReference type="ARBA" id="ARBA00008190"/>
    </source>
</evidence>
<keyword evidence="19" id="KW-1185">Reference proteome</keyword>
<dbReference type="Gene3D" id="1.10.260.40">
    <property type="entry name" value="lambda repressor-like DNA-binding domains"/>
    <property type="match status" value="3"/>
</dbReference>
<evidence type="ECO:0000256" key="12">
    <source>
        <dbReference type="RuleBase" id="RU000682"/>
    </source>
</evidence>
<dbReference type="PANTHER" id="PTHR14043:SF4">
    <property type="entry name" value="HOMEOBOX PROTEIN CUT-LIKE 1"/>
    <property type="match status" value="1"/>
</dbReference>
<evidence type="ECO:0000256" key="10">
    <source>
        <dbReference type="ARBA" id="ARBA00023242"/>
    </source>
</evidence>
<feature type="region of interest" description="Disordered" evidence="15">
    <location>
        <begin position="1208"/>
        <end position="1379"/>
    </location>
</feature>
<dbReference type="SMART" id="SM01109">
    <property type="entry name" value="CUT"/>
    <property type="match status" value="3"/>
</dbReference>
<dbReference type="SUPFAM" id="SSF46689">
    <property type="entry name" value="Homeodomain-like"/>
    <property type="match status" value="1"/>
</dbReference>
<dbReference type="Pfam" id="PF02376">
    <property type="entry name" value="CUT"/>
    <property type="match status" value="3"/>
</dbReference>
<feature type="compositionally biased region" description="Low complexity" evidence="15">
    <location>
        <begin position="947"/>
        <end position="963"/>
    </location>
</feature>
<feature type="region of interest" description="Disordered" evidence="15">
    <location>
        <begin position="404"/>
        <end position="451"/>
    </location>
</feature>
<feature type="region of interest" description="Disordered" evidence="15">
    <location>
        <begin position="934"/>
        <end position="1006"/>
    </location>
</feature>
<proteinExistence type="inferred from homology"/>
<feature type="compositionally biased region" description="Low complexity" evidence="15">
    <location>
        <begin position="419"/>
        <end position="449"/>
    </location>
</feature>
<evidence type="ECO:0000256" key="11">
    <source>
        <dbReference type="PROSITE-ProRule" id="PRU00108"/>
    </source>
</evidence>
<evidence type="ECO:0000313" key="19">
    <source>
        <dbReference type="Proteomes" id="UP000694408"/>
    </source>
</evidence>
<keyword evidence="3" id="KW-0597">Phosphoprotein</keyword>
<dbReference type="GO" id="GO:0005634">
    <property type="term" value="C:nucleus"/>
    <property type="evidence" value="ECO:0007669"/>
    <property type="project" value="UniProtKB-SubCell"/>
</dbReference>
<dbReference type="PANTHER" id="PTHR14043">
    <property type="entry name" value="CCAAT DISPLACEMENT PROTEIN-RELATED"/>
    <property type="match status" value="1"/>
</dbReference>
<dbReference type="Gene3D" id="1.10.10.60">
    <property type="entry name" value="Homeodomain-like"/>
    <property type="match status" value="1"/>
</dbReference>
<feature type="compositionally biased region" description="Basic and acidic residues" evidence="15">
    <location>
        <begin position="1277"/>
        <end position="1290"/>
    </location>
</feature>
<feature type="domain" description="CUT" evidence="17">
    <location>
        <begin position="831"/>
        <end position="918"/>
    </location>
</feature>
<reference evidence="18" key="2">
    <citation type="submission" date="2025-09" db="UniProtKB">
        <authorList>
            <consortium name="Ensembl"/>
        </authorList>
    </citation>
    <scope>IDENTIFICATION</scope>
</reference>
<dbReference type="InterPro" id="IPR001356">
    <property type="entry name" value="HD"/>
</dbReference>
<dbReference type="PROSITE" id="PS00027">
    <property type="entry name" value="HOMEOBOX_1"/>
    <property type="match status" value="1"/>
</dbReference>
<dbReference type="FunFam" id="1.10.260.40:FF:000004">
    <property type="entry name" value="Cut-like homeobox 1a"/>
    <property type="match status" value="2"/>
</dbReference>
<evidence type="ECO:0000313" key="18">
    <source>
        <dbReference type="Ensembl" id="ENSJHYP00000018392.1"/>
    </source>
</evidence>
<feature type="region of interest" description="Disordered" evidence="15">
    <location>
        <begin position="1107"/>
        <end position="1144"/>
    </location>
</feature>
<dbReference type="SMART" id="SM00389">
    <property type="entry name" value="HOX"/>
    <property type="match status" value="1"/>
</dbReference>
<dbReference type="InterPro" id="IPR017970">
    <property type="entry name" value="Homeobox_CS"/>
</dbReference>
<feature type="compositionally biased region" description="Polar residues" evidence="15">
    <location>
        <begin position="784"/>
        <end position="805"/>
    </location>
</feature>
<dbReference type="Ensembl" id="ENSJHYT00000022189.1">
    <property type="protein sequence ID" value="ENSJHYP00000018392.1"/>
    <property type="gene ID" value="ENSJHYG00000013182.1"/>
</dbReference>
<evidence type="ECO:0000256" key="5">
    <source>
        <dbReference type="ARBA" id="ARBA00023015"/>
    </source>
</evidence>
<feature type="compositionally biased region" description="Polar residues" evidence="15">
    <location>
        <begin position="934"/>
        <end position="946"/>
    </location>
</feature>
<evidence type="ECO:0000256" key="14">
    <source>
        <dbReference type="SAM" id="Coils"/>
    </source>
</evidence>
<feature type="compositionally biased region" description="Low complexity" evidence="15">
    <location>
        <begin position="1114"/>
        <end position="1124"/>
    </location>
</feature>
<keyword evidence="10 11" id="KW-0539">Nucleus</keyword>
<evidence type="ECO:0000256" key="7">
    <source>
        <dbReference type="ARBA" id="ARBA00023125"/>
    </source>
</evidence>
<feature type="compositionally biased region" description="Low complexity" evidence="15">
    <location>
        <begin position="807"/>
        <end position="821"/>
    </location>
</feature>
<reference evidence="18" key="1">
    <citation type="submission" date="2025-08" db="UniProtKB">
        <authorList>
            <consortium name="Ensembl"/>
        </authorList>
    </citation>
    <scope>IDENTIFICATION</scope>
</reference>
<keyword evidence="4" id="KW-0677">Repeat</keyword>
<comment type="subcellular location">
    <subcellularLocation>
        <location evidence="1 11 12">Nucleus</location>
    </subcellularLocation>
</comment>
<feature type="DNA-binding region" description="Homeobox" evidence="11">
    <location>
        <begin position="1141"/>
        <end position="1200"/>
    </location>
</feature>
<evidence type="ECO:0000256" key="1">
    <source>
        <dbReference type="ARBA" id="ARBA00004123"/>
    </source>
</evidence>
<protein>
    <recommendedName>
        <fullName evidence="13">Homeobox protein cut-like</fullName>
    </recommendedName>
</protein>
<dbReference type="PROSITE" id="PS50071">
    <property type="entry name" value="HOMEOBOX_2"/>
    <property type="match status" value="1"/>
</dbReference>
<evidence type="ECO:0000256" key="13">
    <source>
        <dbReference type="RuleBase" id="RU361129"/>
    </source>
</evidence>
<feature type="compositionally biased region" description="Low complexity" evidence="15">
    <location>
        <begin position="1208"/>
        <end position="1229"/>
    </location>
</feature>
<feature type="compositionally biased region" description="Low complexity" evidence="15">
    <location>
        <begin position="1241"/>
        <end position="1251"/>
    </location>
</feature>
<keyword evidence="5 13" id="KW-0805">Transcription regulation</keyword>
<feature type="domain" description="CUT" evidence="17">
    <location>
        <begin position="445"/>
        <end position="532"/>
    </location>
</feature>
<evidence type="ECO:0000256" key="9">
    <source>
        <dbReference type="ARBA" id="ARBA00023163"/>
    </source>
</evidence>
<feature type="compositionally biased region" description="Polar residues" evidence="15">
    <location>
        <begin position="765"/>
        <end position="774"/>
    </location>
</feature>
<evidence type="ECO:0000259" key="17">
    <source>
        <dbReference type="PROSITE" id="PS51042"/>
    </source>
</evidence>
<feature type="coiled-coil region" evidence="14">
    <location>
        <begin position="125"/>
        <end position="349"/>
    </location>
</feature>
<keyword evidence="8 11" id="KW-0371">Homeobox</keyword>
<feature type="compositionally biased region" description="Low complexity" evidence="15">
    <location>
        <begin position="1358"/>
        <end position="1373"/>
    </location>
</feature>
<evidence type="ECO:0000256" key="4">
    <source>
        <dbReference type="ARBA" id="ARBA00022737"/>
    </source>
</evidence>
<dbReference type="SUPFAM" id="SSF47413">
    <property type="entry name" value="lambda repressor-like DNA-binding domains"/>
    <property type="match status" value="3"/>
</dbReference>
<dbReference type="CDD" id="cd00086">
    <property type="entry name" value="homeodomain"/>
    <property type="match status" value="1"/>
</dbReference>
<name>A0A8C5JH26_JUNHY</name>
<feature type="domain" description="Homeobox" evidence="16">
    <location>
        <begin position="1139"/>
        <end position="1199"/>
    </location>
</feature>
<feature type="compositionally biased region" description="Polar residues" evidence="15">
    <location>
        <begin position="404"/>
        <end position="418"/>
    </location>
</feature>
<feature type="compositionally biased region" description="Low complexity" evidence="15">
    <location>
        <begin position="989"/>
        <end position="1002"/>
    </location>
</feature>
<dbReference type="InterPro" id="IPR010982">
    <property type="entry name" value="Lambda_DNA-bd_dom_sf"/>
</dbReference>
<feature type="region of interest" description="Disordered" evidence="15">
    <location>
        <begin position="739"/>
        <end position="827"/>
    </location>
</feature>
<feature type="region of interest" description="Disordered" evidence="15">
    <location>
        <begin position="585"/>
        <end position="606"/>
    </location>
</feature>
<dbReference type="Proteomes" id="UP000694408">
    <property type="component" value="Unplaced"/>
</dbReference>
<feature type="region of interest" description="Disordered" evidence="15">
    <location>
        <begin position="22"/>
        <end position="43"/>
    </location>
</feature>
<dbReference type="FunFam" id="1.10.10.60:FF:000116">
    <property type="entry name" value="Cut-like homeobox 2b"/>
    <property type="match status" value="1"/>
</dbReference>
<evidence type="ECO:0000256" key="8">
    <source>
        <dbReference type="ARBA" id="ARBA00023155"/>
    </source>
</evidence>
<keyword evidence="7 11" id="KW-0238">DNA-binding</keyword>
<dbReference type="FunFam" id="1.10.260.40:FF:000010">
    <property type="entry name" value="Cut-like homeobox 1a"/>
    <property type="match status" value="1"/>
</dbReference>
<accession>A0A8C5JH26</accession>
<feature type="compositionally biased region" description="Low complexity" evidence="15">
    <location>
        <begin position="591"/>
        <end position="602"/>
    </location>
</feature>
<evidence type="ECO:0000256" key="3">
    <source>
        <dbReference type="ARBA" id="ARBA00022553"/>
    </source>
</evidence>
<dbReference type="Pfam" id="PF25398">
    <property type="entry name" value="CUX1_N"/>
    <property type="match status" value="1"/>
</dbReference>
<feature type="domain" description="CUT" evidence="17">
    <location>
        <begin position="1014"/>
        <end position="1101"/>
    </location>
</feature>
<dbReference type="InterPro" id="IPR057476">
    <property type="entry name" value="Cux_N"/>
</dbReference>
<feature type="compositionally biased region" description="Low complexity" evidence="15">
    <location>
        <begin position="1328"/>
        <end position="1349"/>
    </location>
</feature>
<keyword evidence="9 13" id="KW-0804">Transcription</keyword>
<dbReference type="Pfam" id="PF00046">
    <property type="entry name" value="Homeodomain"/>
    <property type="match status" value="1"/>
</dbReference>